<feature type="DNA-binding region" description="OmpR/PhoB-type" evidence="7">
    <location>
        <begin position="123"/>
        <end position="222"/>
    </location>
</feature>
<feature type="modified residue" description="4-aspartylphosphate" evidence="6">
    <location>
        <position position="50"/>
    </location>
</feature>
<dbReference type="Pfam" id="PF00486">
    <property type="entry name" value="Trans_reg_C"/>
    <property type="match status" value="1"/>
</dbReference>
<dbReference type="Pfam" id="PF00072">
    <property type="entry name" value="Response_reg"/>
    <property type="match status" value="1"/>
</dbReference>
<keyword evidence="4 7" id="KW-0238">DNA-binding</keyword>
<dbReference type="HOGENOM" id="CLU_000445_30_4_0"/>
<evidence type="ECO:0000259" key="9">
    <source>
        <dbReference type="PROSITE" id="PS51755"/>
    </source>
</evidence>
<dbReference type="eggNOG" id="COG0745">
    <property type="taxonomic scope" value="Bacteria"/>
</dbReference>
<accession>F2NNW6</accession>
<dbReference type="PROSITE" id="PS50110">
    <property type="entry name" value="RESPONSE_REGULATORY"/>
    <property type="match status" value="1"/>
</dbReference>
<dbReference type="EMBL" id="CP002630">
    <property type="protein sequence ID" value="AEB11340.1"/>
    <property type="molecule type" value="Genomic_DNA"/>
</dbReference>
<protein>
    <submittedName>
        <fullName evidence="10">Two component transcriptional regulator, winged helix family</fullName>
    </submittedName>
</protein>
<keyword evidence="5" id="KW-0804">Transcription</keyword>
<dbReference type="SMART" id="SM00448">
    <property type="entry name" value="REC"/>
    <property type="match status" value="1"/>
</dbReference>
<dbReference type="GO" id="GO:0000156">
    <property type="term" value="F:phosphorelay response regulator activity"/>
    <property type="evidence" value="ECO:0007669"/>
    <property type="project" value="TreeGrafter"/>
</dbReference>
<dbReference type="GO" id="GO:0000976">
    <property type="term" value="F:transcription cis-regulatory region binding"/>
    <property type="evidence" value="ECO:0007669"/>
    <property type="project" value="TreeGrafter"/>
</dbReference>
<evidence type="ECO:0000256" key="5">
    <source>
        <dbReference type="ARBA" id="ARBA00023163"/>
    </source>
</evidence>
<dbReference type="SUPFAM" id="SSF52172">
    <property type="entry name" value="CheY-like"/>
    <property type="match status" value="1"/>
</dbReference>
<keyword evidence="11" id="KW-1185">Reference proteome</keyword>
<evidence type="ECO:0000313" key="11">
    <source>
        <dbReference type="Proteomes" id="UP000007030"/>
    </source>
</evidence>
<evidence type="ECO:0000256" key="6">
    <source>
        <dbReference type="PROSITE-ProRule" id="PRU00169"/>
    </source>
</evidence>
<dbReference type="STRING" id="869210.Marky_0590"/>
<dbReference type="PROSITE" id="PS51755">
    <property type="entry name" value="OMPR_PHOB"/>
    <property type="match status" value="1"/>
</dbReference>
<dbReference type="FunFam" id="1.10.10.10:FF:000018">
    <property type="entry name" value="DNA-binding response regulator ResD"/>
    <property type="match status" value="1"/>
</dbReference>
<dbReference type="CDD" id="cd00383">
    <property type="entry name" value="trans_reg_C"/>
    <property type="match status" value="1"/>
</dbReference>
<feature type="domain" description="OmpR/PhoB-type" evidence="9">
    <location>
        <begin position="123"/>
        <end position="222"/>
    </location>
</feature>
<dbReference type="InterPro" id="IPR011006">
    <property type="entry name" value="CheY-like_superfamily"/>
</dbReference>
<dbReference type="InterPro" id="IPR039420">
    <property type="entry name" value="WalR-like"/>
</dbReference>
<proteinExistence type="predicted"/>
<dbReference type="Gene3D" id="1.10.10.10">
    <property type="entry name" value="Winged helix-like DNA-binding domain superfamily/Winged helix DNA-binding domain"/>
    <property type="match status" value="1"/>
</dbReference>
<keyword evidence="1 6" id="KW-0597">Phosphoprotein</keyword>
<dbReference type="Gene3D" id="3.40.50.2300">
    <property type="match status" value="1"/>
</dbReference>
<reference evidence="10 11" key="1">
    <citation type="journal article" date="2012" name="Stand. Genomic Sci.">
        <title>Complete genome sequence of the aerobic, heterotroph Marinithermus hydrothermalis type strain (T1(T)) from a deep-sea hydrothermal vent chimney.</title>
        <authorList>
            <person name="Copeland A."/>
            <person name="Gu W."/>
            <person name="Yasawong M."/>
            <person name="Lapidus A."/>
            <person name="Lucas S."/>
            <person name="Deshpande S."/>
            <person name="Pagani I."/>
            <person name="Tapia R."/>
            <person name="Cheng J.F."/>
            <person name="Goodwin L.A."/>
            <person name="Pitluck S."/>
            <person name="Liolios K."/>
            <person name="Ivanova N."/>
            <person name="Mavromatis K."/>
            <person name="Mikhailova N."/>
            <person name="Pati A."/>
            <person name="Chen A."/>
            <person name="Palaniappan K."/>
            <person name="Land M."/>
            <person name="Pan C."/>
            <person name="Brambilla E.M."/>
            <person name="Rohde M."/>
            <person name="Tindall B.J."/>
            <person name="Sikorski J."/>
            <person name="Goker M."/>
            <person name="Detter J.C."/>
            <person name="Bristow J."/>
            <person name="Eisen J.A."/>
            <person name="Markowitz V."/>
            <person name="Hugenholtz P."/>
            <person name="Kyrpides N.C."/>
            <person name="Klenk H.P."/>
            <person name="Woyke T."/>
        </authorList>
    </citation>
    <scope>NUCLEOTIDE SEQUENCE [LARGE SCALE GENOMIC DNA]</scope>
    <source>
        <strain evidence="11">DSM 14884 / JCM 11576 / T1</strain>
    </source>
</reference>
<dbReference type="PANTHER" id="PTHR48111:SF4">
    <property type="entry name" value="DNA-BINDING DUAL TRANSCRIPTIONAL REGULATOR OMPR"/>
    <property type="match status" value="1"/>
</dbReference>
<evidence type="ECO:0000313" key="10">
    <source>
        <dbReference type="EMBL" id="AEB11340.1"/>
    </source>
</evidence>
<keyword evidence="2" id="KW-0902">Two-component regulatory system</keyword>
<dbReference type="OrthoDB" id="24946at2"/>
<dbReference type="KEGG" id="mhd:Marky_0590"/>
<dbReference type="GO" id="GO:0032993">
    <property type="term" value="C:protein-DNA complex"/>
    <property type="evidence" value="ECO:0007669"/>
    <property type="project" value="TreeGrafter"/>
</dbReference>
<evidence type="ECO:0000256" key="2">
    <source>
        <dbReference type="ARBA" id="ARBA00023012"/>
    </source>
</evidence>
<sequence length="224" mass="25329">MARVLLVEDEESVRVGLRLGLRQAGFTVLEAATAAEGWAQLEGCDVVVLDWMLPDEPGIRFLERLRRTPRFEGLPVLMLTARAAEADRVEGLTRGADDYLVKPCSLPELVARLKALLRRAGRRRVVERPGLVLDLERMEVRVEGRPVELTRREFDLLAHLARHAGRVFTREELLEQVWGPDFFGTARTVDQHVAQLREKLGDAPNAPRFIETVRGKGYRFKEGG</sequence>
<keyword evidence="3" id="KW-0805">Transcription regulation</keyword>
<dbReference type="GO" id="GO:0006355">
    <property type="term" value="P:regulation of DNA-templated transcription"/>
    <property type="evidence" value="ECO:0007669"/>
    <property type="project" value="InterPro"/>
</dbReference>
<evidence type="ECO:0000259" key="8">
    <source>
        <dbReference type="PROSITE" id="PS50110"/>
    </source>
</evidence>
<evidence type="ECO:0000256" key="7">
    <source>
        <dbReference type="PROSITE-ProRule" id="PRU01091"/>
    </source>
</evidence>
<dbReference type="InterPro" id="IPR001789">
    <property type="entry name" value="Sig_transdc_resp-reg_receiver"/>
</dbReference>
<dbReference type="InterPro" id="IPR016032">
    <property type="entry name" value="Sig_transdc_resp-reg_C-effctor"/>
</dbReference>
<dbReference type="InterPro" id="IPR001867">
    <property type="entry name" value="OmpR/PhoB-type_DNA-bd"/>
</dbReference>
<feature type="domain" description="Response regulatory" evidence="8">
    <location>
        <begin position="3"/>
        <end position="117"/>
    </location>
</feature>
<name>F2NNW6_MARHT</name>
<dbReference type="SMART" id="SM00862">
    <property type="entry name" value="Trans_reg_C"/>
    <property type="match status" value="1"/>
</dbReference>
<dbReference type="SUPFAM" id="SSF46894">
    <property type="entry name" value="C-terminal effector domain of the bipartite response regulators"/>
    <property type="match status" value="1"/>
</dbReference>
<dbReference type="AlphaFoldDB" id="F2NNW6"/>
<dbReference type="RefSeq" id="WP_013703392.1">
    <property type="nucleotide sequence ID" value="NC_015387.1"/>
</dbReference>
<dbReference type="PANTHER" id="PTHR48111">
    <property type="entry name" value="REGULATOR OF RPOS"/>
    <property type="match status" value="1"/>
</dbReference>
<organism evidence="10 11">
    <name type="scientific">Marinithermus hydrothermalis (strain DSM 14884 / JCM 11576 / T1)</name>
    <dbReference type="NCBI Taxonomy" id="869210"/>
    <lineage>
        <taxon>Bacteria</taxon>
        <taxon>Thermotogati</taxon>
        <taxon>Deinococcota</taxon>
        <taxon>Deinococci</taxon>
        <taxon>Thermales</taxon>
        <taxon>Thermaceae</taxon>
        <taxon>Marinithermus</taxon>
    </lineage>
</organism>
<evidence type="ECO:0000256" key="1">
    <source>
        <dbReference type="ARBA" id="ARBA00022553"/>
    </source>
</evidence>
<gene>
    <name evidence="10" type="ordered locus">Marky_0590</name>
</gene>
<dbReference type="Gene3D" id="6.10.250.690">
    <property type="match status" value="1"/>
</dbReference>
<dbReference type="GO" id="GO:0005829">
    <property type="term" value="C:cytosol"/>
    <property type="evidence" value="ECO:0007669"/>
    <property type="project" value="TreeGrafter"/>
</dbReference>
<dbReference type="Proteomes" id="UP000007030">
    <property type="component" value="Chromosome"/>
</dbReference>
<dbReference type="InterPro" id="IPR036388">
    <property type="entry name" value="WH-like_DNA-bd_sf"/>
</dbReference>
<evidence type="ECO:0000256" key="4">
    <source>
        <dbReference type="ARBA" id="ARBA00023125"/>
    </source>
</evidence>
<evidence type="ECO:0000256" key="3">
    <source>
        <dbReference type="ARBA" id="ARBA00023015"/>
    </source>
</evidence>